<gene>
    <name evidence="4" type="ORF">TorRG33x02_356330</name>
</gene>
<feature type="region of interest" description="Disordered" evidence="2">
    <location>
        <begin position="36"/>
        <end position="56"/>
    </location>
</feature>
<reference evidence="5" key="1">
    <citation type="submission" date="2016-06" db="EMBL/GenBank/DDBJ databases">
        <title>Parallel loss of symbiosis genes in relatives of nitrogen-fixing non-legume Parasponia.</title>
        <authorList>
            <person name="Van Velzen R."/>
            <person name="Holmer R."/>
            <person name="Bu F."/>
            <person name="Rutten L."/>
            <person name="Van Zeijl A."/>
            <person name="Liu W."/>
            <person name="Santuari L."/>
            <person name="Cao Q."/>
            <person name="Sharma T."/>
            <person name="Shen D."/>
            <person name="Roswanjaya Y."/>
            <person name="Wardhani T."/>
            <person name="Kalhor M.S."/>
            <person name="Jansen J."/>
            <person name="Van den Hoogen J."/>
            <person name="Gungor B."/>
            <person name="Hartog M."/>
            <person name="Hontelez J."/>
            <person name="Verver J."/>
            <person name="Yang W.-C."/>
            <person name="Schijlen E."/>
            <person name="Repin R."/>
            <person name="Schilthuizen M."/>
            <person name="Schranz E."/>
            <person name="Heidstra R."/>
            <person name="Miyata K."/>
            <person name="Fedorova E."/>
            <person name="Kohlen W."/>
            <person name="Bisseling T."/>
            <person name="Smit S."/>
            <person name="Geurts R."/>
        </authorList>
    </citation>
    <scope>NUCLEOTIDE SEQUENCE [LARGE SCALE GENOMIC DNA]</scope>
    <source>
        <strain evidence="5">cv. RG33-2</strain>
    </source>
</reference>
<keyword evidence="1" id="KW-0663">Pyridoxal phosphate</keyword>
<dbReference type="PANTHER" id="PTHR43092">
    <property type="entry name" value="L-CYSTEINE DESULFHYDRASE"/>
    <property type="match status" value="1"/>
</dbReference>
<dbReference type="Proteomes" id="UP000237000">
    <property type="component" value="Unassembled WGS sequence"/>
</dbReference>
<dbReference type="InterPro" id="IPR015424">
    <property type="entry name" value="PyrdxlP-dep_Trfase"/>
</dbReference>
<dbReference type="SUPFAM" id="SSF53383">
    <property type="entry name" value="PLP-dependent transferases"/>
    <property type="match status" value="1"/>
</dbReference>
<dbReference type="Pfam" id="PF00266">
    <property type="entry name" value="Aminotran_5"/>
    <property type="match status" value="1"/>
</dbReference>
<name>A0A2P5A7F9_TREOI</name>
<organism evidence="4 5">
    <name type="scientific">Trema orientale</name>
    <name type="common">Charcoal tree</name>
    <name type="synonym">Celtis orientalis</name>
    <dbReference type="NCBI Taxonomy" id="63057"/>
    <lineage>
        <taxon>Eukaryota</taxon>
        <taxon>Viridiplantae</taxon>
        <taxon>Streptophyta</taxon>
        <taxon>Embryophyta</taxon>
        <taxon>Tracheophyta</taxon>
        <taxon>Spermatophyta</taxon>
        <taxon>Magnoliopsida</taxon>
        <taxon>eudicotyledons</taxon>
        <taxon>Gunneridae</taxon>
        <taxon>Pentapetalae</taxon>
        <taxon>rosids</taxon>
        <taxon>fabids</taxon>
        <taxon>Rosales</taxon>
        <taxon>Cannabaceae</taxon>
        <taxon>Trema</taxon>
    </lineage>
</organism>
<dbReference type="PANTHER" id="PTHR43092:SF2">
    <property type="entry name" value="HERCYNYLCYSTEINE SULFOXIDE LYASE"/>
    <property type="match status" value="1"/>
</dbReference>
<accession>A0A2P5A7F9</accession>
<evidence type="ECO:0000256" key="2">
    <source>
        <dbReference type="SAM" id="MobiDB-lite"/>
    </source>
</evidence>
<proteinExistence type="predicted"/>
<feature type="domain" description="Aminotransferase class V" evidence="3">
    <location>
        <begin position="112"/>
        <end position="304"/>
    </location>
</feature>
<dbReference type="InterPro" id="IPR015421">
    <property type="entry name" value="PyrdxlP-dep_Trfase_major"/>
</dbReference>
<evidence type="ECO:0000313" key="5">
    <source>
        <dbReference type="Proteomes" id="UP000237000"/>
    </source>
</evidence>
<dbReference type="EMBL" id="JXTC01001116">
    <property type="protein sequence ID" value="PON32476.1"/>
    <property type="molecule type" value="Genomic_DNA"/>
</dbReference>
<dbReference type="Gene3D" id="3.40.640.10">
    <property type="entry name" value="Type I PLP-dependent aspartate aminotransferase-like (Major domain)"/>
    <property type="match status" value="1"/>
</dbReference>
<dbReference type="AlphaFoldDB" id="A0A2P5A7F9"/>
<evidence type="ECO:0000256" key="1">
    <source>
        <dbReference type="ARBA" id="ARBA00022898"/>
    </source>
</evidence>
<dbReference type="STRING" id="63057.A0A2P5A7F9"/>
<evidence type="ECO:0000259" key="3">
    <source>
        <dbReference type="Pfam" id="PF00266"/>
    </source>
</evidence>
<comment type="caution">
    <text evidence="4">The sequence shown here is derived from an EMBL/GenBank/DDBJ whole genome shotgun (WGS) entry which is preliminary data.</text>
</comment>
<evidence type="ECO:0000313" key="4">
    <source>
        <dbReference type="EMBL" id="PON32476.1"/>
    </source>
</evidence>
<dbReference type="OrthoDB" id="5978656at2759"/>
<keyword evidence="5" id="KW-1185">Reference proteome</keyword>
<protein>
    <submittedName>
        <fullName evidence="4">Glycine dehydrogenase (Decarboxylating)</fullName>
    </submittedName>
</protein>
<sequence>MAGYNRILFHHNHVPLLQTLKPNISRRFSVARSNLNHHLNNDPESKSRKPINPKPSSFTITEAEIQSEFAHHDPGVARINNGSFGSCPGSVFTAWQQWQLRFLSQPDHFYIDELQKGLMESRTIIKHLVKADDVDEIAILDNATTAVAVVLQHTAWAFAEGVYKQGDAIVMLCYAYGAVKKSIKAYFSRAGGYVIEVQFKFPVSSNDEIVSEFRKALEKAKDSGRRVRLALIDHVTSMPSVLIPVKELVKICREEGVDQVFVDAAHGVGCIDVDVKEIGADFYTSNLYKWFFCPPSVGFLHCRNLPKWLDLHHPIVSHEYGNGLARECGWVGTRDYSPLLVVPSALEFINRFQNGIEGIKKRNHDEVVEMGKMLAQAWGTNLGSPPDMCTSMIMVGLPSSLGVASEKQALKLRTHLRKSFGVEVPIYYQAPSLDEESESMLTGYARISHQVYNKTEDYHKFRDAVNQLVCDGFSCALLPD</sequence>
<dbReference type="InterPro" id="IPR000192">
    <property type="entry name" value="Aminotrans_V_dom"/>
</dbReference>
<dbReference type="InParanoid" id="A0A2P5A7F9"/>